<evidence type="ECO:0000313" key="2">
    <source>
        <dbReference type="Proteomes" id="UP000235145"/>
    </source>
</evidence>
<keyword evidence="2" id="KW-1185">Reference proteome</keyword>
<name>A0A9R1V897_LACSA</name>
<dbReference type="EMBL" id="NBSK02000006">
    <property type="protein sequence ID" value="KAJ0201515.1"/>
    <property type="molecule type" value="Genomic_DNA"/>
</dbReference>
<reference evidence="1 2" key="1">
    <citation type="journal article" date="2017" name="Nat. Commun.">
        <title>Genome assembly with in vitro proximity ligation data and whole-genome triplication in lettuce.</title>
        <authorList>
            <person name="Reyes-Chin-Wo S."/>
            <person name="Wang Z."/>
            <person name="Yang X."/>
            <person name="Kozik A."/>
            <person name="Arikit S."/>
            <person name="Song C."/>
            <person name="Xia L."/>
            <person name="Froenicke L."/>
            <person name="Lavelle D.O."/>
            <person name="Truco M.J."/>
            <person name="Xia R."/>
            <person name="Zhu S."/>
            <person name="Xu C."/>
            <person name="Xu H."/>
            <person name="Xu X."/>
            <person name="Cox K."/>
            <person name="Korf I."/>
            <person name="Meyers B.C."/>
            <person name="Michelmore R.W."/>
        </authorList>
    </citation>
    <scope>NUCLEOTIDE SEQUENCE [LARGE SCALE GENOMIC DNA]</scope>
    <source>
        <strain evidence="2">cv. Salinas</strain>
        <tissue evidence="1">Seedlings</tissue>
    </source>
</reference>
<sequence>MAGIHNIGAKLLKVQGIKLQEKRSIFLLWKEIVGKQLLQDAADQGQLDAIFVLGMMLMAASSEKKQEAQIMLNNAYINMMRMLESETNLDKEI</sequence>
<dbReference type="AlphaFoldDB" id="A0A9R1V897"/>
<gene>
    <name evidence="1" type="ORF">LSAT_V11C600313660</name>
</gene>
<dbReference type="Proteomes" id="UP000235145">
    <property type="component" value="Unassembled WGS sequence"/>
</dbReference>
<proteinExistence type="predicted"/>
<evidence type="ECO:0000313" key="1">
    <source>
        <dbReference type="EMBL" id="KAJ0201515.1"/>
    </source>
</evidence>
<protein>
    <submittedName>
        <fullName evidence="1">Uncharacterized protein</fullName>
    </submittedName>
</protein>
<organism evidence="1 2">
    <name type="scientific">Lactuca sativa</name>
    <name type="common">Garden lettuce</name>
    <dbReference type="NCBI Taxonomy" id="4236"/>
    <lineage>
        <taxon>Eukaryota</taxon>
        <taxon>Viridiplantae</taxon>
        <taxon>Streptophyta</taxon>
        <taxon>Embryophyta</taxon>
        <taxon>Tracheophyta</taxon>
        <taxon>Spermatophyta</taxon>
        <taxon>Magnoliopsida</taxon>
        <taxon>eudicotyledons</taxon>
        <taxon>Gunneridae</taxon>
        <taxon>Pentapetalae</taxon>
        <taxon>asterids</taxon>
        <taxon>campanulids</taxon>
        <taxon>Asterales</taxon>
        <taxon>Asteraceae</taxon>
        <taxon>Cichorioideae</taxon>
        <taxon>Cichorieae</taxon>
        <taxon>Lactucinae</taxon>
        <taxon>Lactuca</taxon>
    </lineage>
</organism>
<comment type="caution">
    <text evidence="1">The sequence shown here is derived from an EMBL/GenBank/DDBJ whole genome shotgun (WGS) entry which is preliminary data.</text>
</comment>
<accession>A0A9R1V897</accession>